<protein>
    <submittedName>
        <fullName evidence="2">Uncharacterized protein</fullName>
    </submittedName>
</protein>
<proteinExistence type="predicted"/>
<gene>
    <name evidence="2" type="ORF">BSTOLATCC_MIC27799</name>
</gene>
<keyword evidence="1" id="KW-0732">Signal</keyword>
<comment type="caution">
    <text evidence="2">The sequence shown here is derived from an EMBL/GenBank/DDBJ whole genome shotgun (WGS) entry which is preliminary data.</text>
</comment>
<dbReference type="Proteomes" id="UP001162131">
    <property type="component" value="Unassembled WGS sequence"/>
</dbReference>
<name>A0AAU9JK48_9CILI</name>
<feature type="signal peptide" evidence="1">
    <location>
        <begin position="1"/>
        <end position="16"/>
    </location>
</feature>
<dbReference type="EMBL" id="CAJZBQ010000027">
    <property type="protein sequence ID" value="CAG9321207.1"/>
    <property type="molecule type" value="Genomic_DNA"/>
</dbReference>
<feature type="chain" id="PRO_5043829671" evidence="1">
    <location>
        <begin position="17"/>
        <end position="87"/>
    </location>
</feature>
<dbReference type="AlphaFoldDB" id="A0AAU9JK48"/>
<reference evidence="2" key="1">
    <citation type="submission" date="2021-09" db="EMBL/GenBank/DDBJ databases">
        <authorList>
            <consortium name="AG Swart"/>
            <person name="Singh M."/>
            <person name="Singh A."/>
            <person name="Seah K."/>
            <person name="Emmerich C."/>
        </authorList>
    </citation>
    <scope>NUCLEOTIDE SEQUENCE</scope>
    <source>
        <strain evidence="2">ATCC30299</strain>
    </source>
</reference>
<evidence type="ECO:0000256" key="1">
    <source>
        <dbReference type="SAM" id="SignalP"/>
    </source>
</evidence>
<accession>A0AAU9JK48</accession>
<evidence type="ECO:0000313" key="2">
    <source>
        <dbReference type="EMBL" id="CAG9321207.1"/>
    </source>
</evidence>
<organism evidence="2 3">
    <name type="scientific">Blepharisma stoltei</name>
    <dbReference type="NCBI Taxonomy" id="1481888"/>
    <lineage>
        <taxon>Eukaryota</taxon>
        <taxon>Sar</taxon>
        <taxon>Alveolata</taxon>
        <taxon>Ciliophora</taxon>
        <taxon>Postciliodesmatophora</taxon>
        <taxon>Heterotrichea</taxon>
        <taxon>Heterotrichida</taxon>
        <taxon>Blepharismidae</taxon>
        <taxon>Blepharisma</taxon>
    </lineage>
</organism>
<evidence type="ECO:0000313" key="3">
    <source>
        <dbReference type="Proteomes" id="UP001162131"/>
    </source>
</evidence>
<sequence>MFLCLFIWMESNFGFCGQYIQWIDLLLKVTIWLEKTPHKALIGCKNRVQKNKKLENHFFLLPIYPKKVHVKFSDIFMLNLDRKNLFF</sequence>
<keyword evidence="3" id="KW-1185">Reference proteome</keyword>